<evidence type="ECO:0000313" key="2">
    <source>
        <dbReference type="Proteomes" id="UP000308600"/>
    </source>
</evidence>
<keyword evidence="2" id="KW-1185">Reference proteome</keyword>
<gene>
    <name evidence="1" type="ORF">BDN72DRAFT_834370</name>
</gene>
<dbReference type="Proteomes" id="UP000308600">
    <property type="component" value="Unassembled WGS sequence"/>
</dbReference>
<evidence type="ECO:0000313" key="1">
    <source>
        <dbReference type="EMBL" id="TFK73755.1"/>
    </source>
</evidence>
<reference evidence="1 2" key="1">
    <citation type="journal article" date="2019" name="Nat. Ecol. Evol.">
        <title>Megaphylogeny resolves global patterns of mushroom evolution.</title>
        <authorList>
            <person name="Varga T."/>
            <person name="Krizsan K."/>
            <person name="Foldi C."/>
            <person name="Dima B."/>
            <person name="Sanchez-Garcia M."/>
            <person name="Sanchez-Ramirez S."/>
            <person name="Szollosi G.J."/>
            <person name="Szarkandi J.G."/>
            <person name="Papp V."/>
            <person name="Albert L."/>
            <person name="Andreopoulos W."/>
            <person name="Angelini C."/>
            <person name="Antonin V."/>
            <person name="Barry K.W."/>
            <person name="Bougher N.L."/>
            <person name="Buchanan P."/>
            <person name="Buyck B."/>
            <person name="Bense V."/>
            <person name="Catcheside P."/>
            <person name="Chovatia M."/>
            <person name="Cooper J."/>
            <person name="Damon W."/>
            <person name="Desjardin D."/>
            <person name="Finy P."/>
            <person name="Geml J."/>
            <person name="Haridas S."/>
            <person name="Hughes K."/>
            <person name="Justo A."/>
            <person name="Karasinski D."/>
            <person name="Kautmanova I."/>
            <person name="Kiss B."/>
            <person name="Kocsube S."/>
            <person name="Kotiranta H."/>
            <person name="LaButti K.M."/>
            <person name="Lechner B.E."/>
            <person name="Liimatainen K."/>
            <person name="Lipzen A."/>
            <person name="Lukacs Z."/>
            <person name="Mihaltcheva S."/>
            <person name="Morgado L.N."/>
            <person name="Niskanen T."/>
            <person name="Noordeloos M.E."/>
            <person name="Ohm R.A."/>
            <person name="Ortiz-Santana B."/>
            <person name="Ovrebo C."/>
            <person name="Racz N."/>
            <person name="Riley R."/>
            <person name="Savchenko A."/>
            <person name="Shiryaev A."/>
            <person name="Soop K."/>
            <person name="Spirin V."/>
            <person name="Szebenyi C."/>
            <person name="Tomsovsky M."/>
            <person name="Tulloss R.E."/>
            <person name="Uehling J."/>
            <person name="Grigoriev I.V."/>
            <person name="Vagvolgyi C."/>
            <person name="Papp T."/>
            <person name="Martin F.M."/>
            <person name="Miettinen O."/>
            <person name="Hibbett D.S."/>
            <person name="Nagy L.G."/>
        </authorList>
    </citation>
    <scope>NUCLEOTIDE SEQUENCE [LARGE SCALE GENOMIC DNA]</scope>
    <source>
        <strain evidence="1 2">NL-1719</strain>
    </source>
</reference>
<accession>A0ACD3B7D5</accession>
<organism evidence="1 2">
    <name type="scientific">Pluteus cervinus</name>
    <dbReference type="NCBI Taxonomy" id="181527"/>
    <lineage>
        <taxon>Eukaryota</taxon>
        <taxon>Fungi</taxon>
        <taxon>Dikarya</taxon>
        <taxon>Basidiomycota</taxon>
        <taxon>Agaricomycotina</taxon>
        <taxon>Agaricomycetes</taxon>
        <taxon>Agaricomycetidae</taxon>
        <taxon>Agaricales</taxon>
        <taxon>Pluteineae</taxon>
        <taxon>Pluteaceae</taxon>
        <taxon>Pluteus</taxon>
    </lineage>
</organism>
<sequence>MDESPSCAADCPHIWAALTLASLANERMPAFPSSEARPLVGWSSRVNVGELPRRPKRSTNDQRAQKLAQGIAWVSKFNVGQKYCVACAVEVPDPEVKYSQRNIPEIVIRLAQHPFRGDSTVRSLQDLLDKTVNFVHDDQRRDNRDQIRPLLERRIARFVEAVLLPQIIAMNQRRLYSYVNHRVAVFGRVLNETYFTIFSPVRQKRLRAVMRLLVDIAREETPLEMKNTLLQSCIKECHGMMQVKVDIESMEDIWQTLRGQQKYRRSSDLPRHKGSEEDDEESHIVDEFEQCLDTGPDNPAELLHCRVLPVLMTLARYYRAAETIADGILWLSTTYKHLTVRVEVVQDAPENAPRRASACNPPSTFRTYRRWIGAFRVPNEQELNTHWEKRVQSDVLYVHPEINLFMFYAQNPHLTPLRKIFGISTKTCLACNEFFHASVFVPSRDRLLLEYDSHGGRDSHHRPYTSWLFPSMSKQPVDDERLQHMLQMIHKEMHATWRSIVNFTCDCGFKTSEPYIYRSILPFSANTFR</sequence>
<name>A0ACD3B7D5_9AGAR</name>
<protein>
    <submittedName>
        <fullName evidence="1">Uncharacterized protein</fullName>
    </submittedName>
</protein>
<proteinExistence type="predicted"/>
<dbReference type="EMBL" id="ML208273">
    <property type="protein sequence ID" value="TFK73755.1"/>
    <property type="molecule type" value="Genomic_DNA"/>
</dbReference>